<gene>
    <name evidence="3" type="ORF">N47_E41880</name>
</gene>
<name>E1YKP3_9BACT</name>
<dbReference type="GO" id="GO:0004803">
    <property type="term" value="F:transposase activity"/>
    <property type="evidence" value="ECO:0007669"/>
    <property type="project" value="InterPro"/>
</dbReference>
<dbReference type="PANTHER" id="PTHR33055">
    <property type="entry name" value="TRANSPOSASE FOR INSERTION SEQUENCE ELEMENT IS1111A"/>
    <property type="match status" value="1"/>
</dbReference>
<dbReference type="InterPro" id="IPR002525">
    <property type="entry name" value="Transp_IS110-like_N"/>
</dbReference>
<evidence type="ECO:0000259" key="1">
    <source>
        <dbReference type="Pfam" id="PF01548"/>
    </source>
</evidence>
<dbReference type="GO" id="GO:0003677">
    <property type="term" value="F:DNA binding"/>
    <property type="evidence" value="ECO:0007669"/>
    <property type="project" value="InterPro"/>
</dbReference>
<feature type="domain" description="Transposase IS116/IS110/IS902 C-terminal" evidence="2">
    <location>
        <begin position="311"/>
        <end position="385"/>
    </location>
</feature>
<dbReference type="AlphaFoldDB" id="E1YKP3"/>
<sequence length="493" mass="55957">MKQLQKRRSFTMKKRTIFSCQSQELNTLFEEAGNNAKVMCIPIDYAKKEHVVMFCNGHGNILRKPFPVKNSPEGLEYLTQQVLSSCRHRGIDPKHTFFGGEDVGSYAQNFINTLRSGGWLIAGVNAHDAKKQRTNAQASTDTLDLMGIASMLLNRRANCSPAQTGIYHNLRGLTRHRKKLVDMSTEEKNRIYTVADQIFPGFLDEKNTGISPFSNSSLYLMADRFSPAQIRRRKRQKLIETLRKYGTAKPEITADKLQLYAAHVLNTPTEYLSALQVSLVHHIKHFSCLQESTEHLEREMALWLAQTQGAFLTTLRGIGIVLASGTTAEIGDPNRQKPVANLVPYSGIIPRVKQTGGPEGQTRTGKVSKRCNRILKNYVVQSAHHIGLHGPEDLMADYKKRDANGQHADFGIGRRYIRTAMCLMRNSQIYIPKRLRSKEINPEERAGYFLMIWPSLRDKWAKLGALETAFTNDNPLGRWRNMVQELYEIKLKL</sequence>
<organism evidence="3">
    <name type="scientific">uncultured Desulfobacterium sp</name>
    <dbReference type="NCBI Taxonomy" id="201089"/>
    <lineage>
        <taxon>Bacteria</taxon>
        <taxon>Pseudomonadati</taxon>
        <taxon>Thermodesulfobacteriota</taxon>
        <taxon>Desulfobacteria</taxon>
        <taxon>Desulfobacterales</taxon>
        <taxon>Desulfobacteriaceae</taxon>
        <taxon>Desulfobacterium</taxon>
        <taxon>environmental samples</taxon>
    </lineage>
</organism>
<dbReference type="InterPro" id="IPR047650">
    <property type="entry name" value="Transpos_IS110"/>
</dbReference>
<dbReference type="GO" id="GO:0006313">
    <property type="term" value="P:DNA transposition"/>
    <property type="evidence" value="ECO:0007669"/>
    <property type="project" value="InterPro"/>
</dbReference>
<dbReference type="PANTHER" id="PTHR33055:SF3">
    <property type="entry name" value="PUTATIVE TRANSPOSASE FOR IS117-RELATED"/>
    <property type="match status" value="1"/>
</dbReference>
<evidence type="ECO:0000259" key="2">
    <source>
        <dbReference type="Pfam" id="PF02371"/>
    </source>
</evidence>
<reference evidence="3" key="1">
    <citation type="journal article" date="2011" name="Environ. Microbiol.">
        <title>Genomic insights into the metabolic potential of the polycyclic aromatic hydrocarbon degrading sulfate-reducing Deltaproteobacterium N47.</title>
        <authorList>
            <person name="Bergmann F."/>
            <person name="Selesi D."/>
            <person name="Weinmaier T."/>
            <person name="Tischler P."/>
            <person name="Rattei T."/>
            <person name="Meckenstock R.U."/>
        </authorList>
    </citation>
    <scope>NUCLEOTIDE SEQUENCE</scope>
</reference>
<proteinExistence type="predicted"/>
<dbReference type="InterPro" id="IPR003346">
    <property type="entry name" value="Transposase_20"/>
</dbReference>
<dbReference type="EMBL" id="FR695877">
    <property type="protein sequence ID" value="CBX30676.1"/>
    <property type="molecule type" value="Genomic_DNA"/>
</dbReference>
<dbReference type="Pfam" id="PF02371">
    <property type="entry name" value="Transposase_20"/>
    <property type="match status" value="1"/>
</dbReference>
<feature type="domain" description="Transposase IS110-like N-terminal" evidence="1">
    <location>
        <begin position="43"/>
        <end position="200"/>
    </location>
</feature>
<dbReference type="Pfam" id="PF01548">
    <property type="entry name" value="DEDD_Tnp_IS110"/>
    <property type="match status" value="1"/>
</dbReference>
<evidence type="ECO:0000313" key="3">
    <source>
        <dbReference type="EMBL" id="CBX30676.1"/>
    </source>
</evidence>
<protein>
    <submittedName>
        <fullName evidence="3">Uncharacterized protein</fullName>
    </submittedName>
</protein>
<accession>E1YKP3</accession>